<protein>
    <submittedName>
        <fullName evidence="1">Uncharacterized protein</fullName>
    </submittedName>
</protein>
<dbReference type="Gene3D" id="3.90.226.10">
    <property type="entry name" value="2-enoyl-CoA Hydratase, Chain A, domain 1"/>
    <property type="match status" value="1"/>
</dbReference>
<keyword evidence="2" id="KW-1185">Reference proteome</keyword>
<evidence type="ECO:0000313" key="2">
    <source>
        <dbReference type="Proteomes" id="UP001556692"/>
    </source>
</evidence>
<accession>A0ABV3SHQ9</accession>
<reference evidence="1 2" key="1">
    <citation type="submission" date="2024-05" db="EMBL/GenBank/DDBJ databases">
        <authorList>
            <person name="Jiang F."/>
        </authorList>
    </citation>
    <scope>NUCLEOTIDE SEQUENCE [LARGE SCALE GENOMIC DNA]</scope>
    <source>
        <strain evidence="1 2">LZ166</strain>
    </source>
</reference>
<proteinExistence type="predicted"/>
<comment type="caution">
    <text evidence="1">The sequence shown here is derived from an EMBL/GenBank/DDBJ whole genome shotgun (WGS) entry which is preliminary data.</text>
</comment>
<evidence type="ECO:0000313" key="1">
    <source>
        <dbReference type="EMBL" id="MEX0405865.1"/>
    </source>
</evidence>
<sequence>MTVSVRGKIDAGDAAKLEAVLKEVITDSGSVVVSLDSPGGSLIEGLKMADLIHQNHVATYVGPNVSCVSACAIGFMGGARRVGEQTVPDRMLHPTGRLGFHAPVLPERVFGSDGSSPVPIAAMLERQILAAAFQFSELTVRHGWQPSLVRAALNAREERDLVYVNTIGDAGRWFIRLDAEKELRLHGSLAADLLCSNLHNWTSDGGLDPIAATYPSKIYASFLPNGTPVDVRTDAQLLEDWISSALNDTAFAYENDGGRRLGTEGMADRCVIDTDLDGVILDHQVTNDEMSPIVYRYENEYQISRPMLNGLFTWHLLPSFIKIAEMEEYEGDAALISERFYDHNGSKMLLTAIRAGEDQAAVKIQYFQTKDSLSNIVPHGNLLFDGRREKSRIEGTARTFRKDCLPAQYDVSGTWGRDRIELNGAAPRRAKGECKVIGYDPNSSNANLVFEGIDQ</sequence>
<organism evidence="1 2">
    <name type="scientific">Aquibium pacificus</name>
    <dbReference type="NCBI Taxonomy" id="3153579"/>
    <lineage>
        <taxon>Bacteria</taxon>
        <taxon>Pseudomonadati</taxon>
        <taxon>Pseudomonadota</taxon>
        <taxon>Alphaproteobacteria</taxon>
        <taxon>Hyphomicrobiales</taxon>
        <taxon>Phyllobacteriaceae</taxon>
        <taxon>Aquibium</taxon>
    </lineage>
</organism>
<name>A0ABV3SHQ9_9HYPH</name>
<dbReference type="InterPro" id="IPR029045">
    <property type="entry name" value="ClpP/crotonase-like_dom_sf"/>
</dbReference>
<dbReference type="SUPFAM" id="SSF52096">
    <property type="entry name" value="ClpP/crotonase"/>
    <property type="match status" value="1"/>
</dbReference>
<dbReference type="Proteomes" id="UP001556692">
    <property type="component" value="Unassembled WGS sequence"/>
</dbReference>
<dbReference type="RefSeq" id="WP_367953739.1">
    <property type="nucleotide sequence ID" value="NZ_JBDPGJ010000002.1"/>
</dbReference>
<gene>
    <name evidence="1" type="ORF">ABGN05_09355</name>
</gene>
<dbReference type="EMBL" id="JBDPGJ010000002">
    <property type="protein sequence ID" value="MEX0405865.1"/>
    <property type="molecule type" value="Genomic_DNA"/>
</dbReference>